<sequence>MKSLSSIFAVVFVLPIALAFADAQAGERRVVRANGQGGGSATLIESHAGRHASLWRGRALVADGQGNARAVRGVSLQGDDGGSLERHASRSRTDDGGRQVERGLSVTGSQGSSLQSGGGLSYSAESGLSRNRSTTVTDATTGNSRQSSTGYSRDGGLSRSVACQDASGAGIACPSH</sequence>
<proteinExistence type="predicted"/>
<keyword evidence="4" id="KW-1185">Reference proteome</keyword>
<dbReference type="EMBL" id="JBHLSS010000045">
    <property type="protein sequence ID" value="MFC0709407.1"/>
    <property type="molecule type" value="Genomic_DNA"/>
</dbReference>
<evidence type="ECO:0000313" key="3">
    <source>
        <dbReference type="EMBL" id="MFC0709407.1"/>
    </source>
</evidence>
<dbReference type="Proteomes" id="UP001589891">
    <property type="component" value="Unassembled WGS sequence"/>
</dbReference>
<protein>
    <submittedName>
        <fullName evidence="3">Uncharacterized protein</fullName>
    </submittedName>
</protein>
<feature type="region of interest" description="Disordered" evidence="1">
    <location>
        <begin position="73"/>
        <end position="159"/>
    </location>
</feature>
<reference evidence="3 4" key="1">
    <citation type="submission" date="2024-09" db="EMBL/GenBank/DDBJ databases">
        <authorList>
            <person name="Sun Q."/>
            <person name="Mori K."/>
        </authorList>
    </citation>
    <scope>NUCLEOTIDE SEQUENCE [LARGE SCALE GENOMIC DNA]</scope>
    <source>
        <strain evidence="3 4">NCAIM B.01794</strain>
    </source>
</reference>
<evidence type="ECO:0000256" key="2">
    <source>
        <dbReference type="SAM" id="SignalP"/>
    </source>
</evidence>
<accession>A0ABV6SIQ8</accession>
<organism evidence="3 4">
    <name type="scientific">Azorhizophilus paspali</name>
    <name type="common">Azotobacter paspali</name>
    <dbReference type="NCBI Taxonomy" id="69963"/>
    <lineage>
        <taxon>Bacteria</taxon>
        <taxon>Pseudomonadati</taxon>
        <taxon>Pseudomonadota</taxon>
        <taxon>Gammaproteobacteria</taxon>
        <taxon>Pseudomonadales</taxon>
        <taxon>Pseudomonadaceae</taxon>
        <taxon>Azorhizophilus</taxon>
    </lineage>
</organism>
<feature type="compositionally biased region" description="Polar residues" evidence="1">
    <location>
        <begin position="123"/>
        <end position="151"/>
    </location>
</feature>
<feature type="compositionally biased region" description="Basic and acidic residues" evidence="1">
    <location>
        <begin position="83"/>
        <end position="101"/>
    </location>
</feature>
<keyword evidence="2" id="KW-0732">Signal</keyword>
<dbReference type="RefSeq" id="WP_376944290.1">
    <property type="nucleotide sequence ID" value="NZ_CP171449.1"/>
</dbReference>
<feature type="chain" id="PRO_5046319681" evidence="2">
    <location>
        <begin position="26"/>
        <end position="176"/>
    </location>
</feature>
<evidence type="ECO:0000256" key="1">
    <source>
        <dbReference type="SAM" id="MobiDB-lite"/>
    </source>
</evidence>
<gene>
    <name evidence="3" type="ORF">ACFFGX_07290</name>
</gene>
<comment type="caution">
    <text evidence="3">The sequence shown here is derived from an EMBL/GenBank/DDBJ whole genome shotgun (WGS) entry which is preliminary data.</text>
</comment>
<name>A0ABV6SIQ8_AZOPA</name>
<feature type="signal peptide" evidence="2">
    <location>
        <begin position="1"/>
        <end position="25"/>
    </location>
</feature>
<feature type="compositionally biased region" description="Low complexity" evidence="1">
    <location>
        <begin position="103"/>
        <end position="115"/>
    </location>
</feature>
<evidence type="ECO:0000313" key="4">
    <source>
        <dbReference type="Proteomes" id="UP001589891"/>
    </source>
</evidence>